<dbReference type="GO" id="GO:0004555">
    <property type="term" value="F:alpha,alpha-trehalase activity"/>
    <property type="evidence" value="ECO:0007669"/>
    <property type="project" value="UniProtKB-EC"/>
</dbReference>
<comment type="similarity">
    <text evidence="2 7">Belongs to the glycosyl hydrolase 37 family.</text>
</comment>
<proteinExistence type="evidence at transcript level"/>
<evidence type="ECO:0000256" key="2">
    <source>
        <dbReference type="ARBA" id="ARBA00005615"/>
    </source>
</evidence>
<dbReference type="AlphaFoldDB" id="A0A2D0WL58"/>
<keyword evidence="5 7" id="KW-0378">Hydrolase</keyword>
<accession>A0A2D0WL58</accession>
<dbReference type="EC" id="3.2.1.28" evidence="3 7"/>
<dbReference type="Pfam" id="PF01204">
    <property type="entry name" value="Trehalase"/>
    <property type="match status" value="1"/>
</dbReference>
<evidence type="ECO:0000256" key="6">
    <source>
        <dbReference type="ARBA" id="ARBA00023295"/>
    </source>
</evidence>
<evidence type="ECO:0000256" key="4">
    <source>
        <dbReference type="ARBA" id="ARBA00019905"/>
    </source>
</evidence>
<dbReference type="PANTHER" id="PTHR23403:SF1">
    <property type="entry name" value="TREHALASE"/>
    <property type="match status" value="1"/>
</dbReference>
<dbReference type="InterPro" id="IPR018232">
    <property type="entry name" value="Glyco_hydro_37_CS"/>
</dbReference>
<dbReference type="PROSITE" id="PS00927">
    <property type="entry name" value="TREHALASE_1"/>
    <property type="match status" value="1"/>
</dbReference>
<dbReference type="Gene3D" id="1.50.10.10">
    <property type="match status" value="1"/>
</dbReference>
<dbReference type="PROSITE" id="PS00928">
    <property type="entry name" value="TREHALASE_2"/>
    <property type="match status" value="1"/>
</dbReference>
<keyword evidence="6 7" id="KW-0326">Glycosidase</keyword>
<dbReference type="GO" id="GO:0005993">
    <property type="term" value="P:trehalose catabolic process"/>
    <property type="evidence" value="ECO:0007669"/>
    <property type="project" value="TreeGrafter"/>
</dbReference>
<evidence type="ECO:0000256" key="5">
    <source>
        <dbReference type="ARBA" id="ARBA00022801"/>
    </source>
</evidence>
<dbReference type="InterPro" id="IPR001661">
    <property type="entry name" value="Glyco_hydro_37"/>
</dbReference>
<gene>
    <name evidence="10" type="primary">TRE-1A</name>
</gene>
<evidence type="ECO:0000256" key="8">
    <source>
        <dbReference type="SAM" id="MobiDB-lite"/>
    </source>
</evidence>
<sequence length="598" mass="68745">MKLFFLVLAATAVIADDLVPTCSKPVYCNSELLHHVQIPKIYPDSKTFVDFQMRKDEETTLNDFQKSLNQTDGKPSKQQLEEFVKEYFDDSGELEDWTPSDWSSEPPILNSIHDEKYRQFAKDLNQIWLILAKRMKPSVIEKPEQHSLIPVTHGFVVPGGRFKEIYYWDTYWIVEGLLISGMTTTAKGMIENLIELLNKLGKVPNGSRWYYQERSQPPLLAKMVALYYQKTGDIEFLRDNIVALEKEMNYWLDTHIIALNKDDKVYTLLRYYAPSAGPRPESYNEDYTNAQRLRNGRDPTEFYVDIKGAAESGWDFSSRWFLGPNGDNSGNLTNIETRNIIPVDLNAIFFNALNNVAKFHSLLKDPRKAAHWASVAEQWRSNIESVLWNEDDGIWYDYDIINESHRKYFYTSNFAPLWMGAVEQRFLKKHAPRVLDYLYNTEVLDYPGGIPTSLNNTGEQWDLPNVWPPEVSIVIGALEALDTEESKRLAKDVASHWVRVCYKGFSDTKQMFEKYDALVAGKYGGGGEYTVQEGFGWTNGLMFELFEKYGKELKSSDSIEDTPVIPADNHSNEKLSSISESLEVIPLNPSRSTESFEN</sequence>
<dbReference type="PANTHER" id="PTHR23403">
    <property type="entry name" value="TREHALASE"/>
    <property type="match status" value="1"/>
</dbReference>
<organism evidence="10">
    <name type="scientific">Antheraea pernyi</name>
    <name type="common">Chinese oak silk moth</name>
    <name type="synonym">Bombyx pernyi</name>
    <dbReference type="NCBI Taxonomy" id="7119"/>
    <lineage>
        <taxon>Eukaryota</taxon>
        <taxon>Metazoa</taxon>
        <taxon>Ecdysozoa</taxon>
        <taxon>Arthropoda</taxon>
        <taxon>Hexapoda</taxon>
        <taxon>Insecta</taxon>
        <taxon>Pterygota</taxon>
        <taxon>Neoptera</taxon>
        <taxon>Endopterygota</taxon>
        <taxon>Lepidoptera</taxon>
        <taxon>Glossata</taxon>
        <taxon>Ditrysia</taxon>
        <taxon>Bombycoidea</taxon>
        <taxon>Saturniidae</taxon>
        <taxon>Saturniinae</taxon>
        <taxon>Saturniini</taxon>
        <taxon>Antheraea</taxon>
    </lineage>
</organism>
<dbReference type="EMBL" id="KU977455">
    <property type="protein sequence ID" value="ARD05073.1"/>
    <property type="molecule type" value="mRNA"/>
</dbReference>
<evidence type="ECO:0000256" key="9">
    <source>
        <dbReference type="SAM" id="SignalP"/>
    </source>
</evidence>
<feature type="signal peptide" evidence="9">
    <location>
        <begin position="1"/>
        <end position="15"/>
    </location>
</feature>
<dbReference type="InterPro" id="IPR008928">
    <property type="entry name" value="6-hairpin_glycosidase_sf"/>
</dbReference>
<evidence type="ECO:0000256" key="1">
    <source>
        <dbReference type="ARBA" id="ARBA00001576"/>
    </source>
</evidence>
<dbReference type="InterPro" id="IPR012341">
    <property type="entry name" value="6hp_glycosidase-like_sf"/>
</dbReference>
<feature type="region of interest" description="Disordered" evidence="8">
    <location>
        <begin position="557"/>
        <end position="577"/>
    </location>
</feature>
<name>A0A2D0WL58_ANTPE</name>
<feature type="chain" id="PRO_5013541155" description="Trehalase" evidence="9">
    <location>
        <begin position="16"/>
        <end position="598"/>
    </location>
</feature>
<protein>
    <recommendedName>
        <fullName evidence="4 7">Trehalase</fullName>
        <ecNumber evidence="3 7">3.2.1.28</ecNumber>
    </recommendedName>
    <alternativeName>
        <fullName evidence="7">Alpha-trehalose glucohydrolase</fullName>
    </alternativeName>
</protein>
<dbReference type="PRINTS" id="PR00744">
    <property type="entry name" value="GLHYDRLASE37"/>
</dbReference>
<reference evidence="10" key="1">
    <citation type="submission" date="2016-03" db="EMBL/GenBank/DDBJ databases">
        <title>Trehalose changing and regulated gene expression in Antheraea pernyi during diapauses period.</title>
        <authorList>
            <person name="Wang Y."/>
            <person name="Huang L."/>
            <person name="Jiang Y.R."/>
            <person name="Qin L."/>
        </authorList>
    </citation>
    <scope>NUCLEOTIDE SEQUENCE</scope>
    <source>
        <strain evidence="10">Shenhuang No.2</strain>
    </source>
</reference>
<dbReference type="SUPFAM" id="SSF48208">
    <property type="entry name" value="Six-hairpin glycosidases"/>
    <property type="match status" value="1"/>
</dbReference>
<evidence type="ECO:0000256" key="3">
    <source>
        <dbReference type="ARBA" id="ARBA00012757"/>
    </source>
</evidence>
<keyword evidence="9" id="KW-0732">Signal</keyword>
<evidence type="ECO:0000313" key="10">
    <source>
        <dbReference type="EMBL" id="ARD05073.1"/>
    </source>
</evidence>
<comment type="catalytic activity">
    <reaction evidence="1 7">
        <text>alpha,alpha-trehalose + H2O = alpha-D-glucose + beta-D-glucose</text>
        <dbReference type="Rhea" id="RHEA:32675"/>
        <dbReference type="ChEBI" id="CHEBI:15377"/>
        <dbReference type="ChEBI" id="CHEBI:15903"/>
        <dbReference type="ChEBI" id="CHEBI:16551"/>
        <dbReference type="ChEBI" id="CHEBI:17925"/>
        <dbReference type="EC" id="3.2.1.28"/>
    </reaction>
</comment>
<evidence type="ECO:0000256" key="7">
    <source>
        <dbReference type="RuleBase" id="RU361180"/>
    </source>
</evidence>